<keyword evidence="6" id="KW-1185">Reference proteome</keyword>
<dbReference type="SUPFAM" id="SSF51011">
    <property type="entry name" value="Glycosyl hydrolase domain"/>
    <property type="match status" value="1"/>
</dbReference>
<sequence>MNIKRALIILTIIPSLIACKNKEVQQESNSSAEKQWWKEAIVYQIYPRSFKDSNGDGVGDLRGIISKLDYIQSLGITAVWLNPIYSSPNDDNGYDVSDYRNIMKDFGTMKDFDELLKGLHDRKIKLVMDLVVNHSSDEHEWFKQGRSSRTSPYRDYYHWWNAERGKPPYRYSLFDLNHDAWRYDATTNAYYLHYFSRKQPDLNWENPKLRQEVYNMMKFWADKGIDGFRLDAFQFAAKDTTFKPLPKGYEKNFTQYYAVQPGLHKYLREMNDQVFSKYNVMSVAEGAGRNLQDAHDMVDADRHELNMAYAFDAVDLAKPNGYSLVKLKQVFTHWDSAFADKGWLSIFLANHDQARLVTRFGNDSPQFREPSAKMLATFIMTMRGTPYWYNGDELGMTNIRFTDVKDYRDVQTLNEYQNQKNKGADMNAFMKQIAFSSRDNGRTPFQWDASANAGFTTGTPWIKINPNYTSINAAVEEKDANSPLSYFKKIVQLRKDNLTLVYGKYTLLDKGNDKVYAYLREGEGKKMLIVLNFSKDSAETNLELNIANAKVLMDNYAAGSSVADANGHIKLKPYEAVVCELK</sequence>
<dbReference type="InterPro" id="IPR045857">
    <property type="entry name" value="O16G_dom_2"/>
</dbReference>
<dbReference type="InterPro" id="IPR017853">
    <property type="entry name" value="GH"/>
</dbReference>
<dbReference type="AlphaFoldDB" id="A0A6I4I0N8"/>
<dbReference type="NCBIfam" id="NF008183">
    <property type="entry name" value="PRK10933.1"/>
    <property type="match status" value="1"/>
</dbReference>
<evidence type="ECO:0000256" key="3">
    <source>
        <dbReference type="ARBA" id="ARBA00023295"/>
    </source>
</evidence>
<dbReference type="RefSeq" id="WP_157523622.1">
    <property type="nucleotide sequence ID" value="NZ_CP066775.1"/>
</dbReference>
<dbReference type="PANTHER" id="PTHR10357:SF184">
    <property type="entry name" value="OLIGO-1,6-GLUCOSIDASE 1"/>
    <property type="match status" value="1"/>
</dbReference>
<dbReference type="GO" id="GO:0004556">
    <property type="term" value="F:alpha-amylase activity"/>
    <property type="evidence" value="ECO:0007669"/>
    <property type="project" value="TreeGrafter"/>
</dbReference>
<dbReference type="SMART" id="SM00642">
    <property type="entry name" value="Aamy"/>
    <property type="match status" value="1"/>
</dbReference>
<dbReference type="GO" id="GO:0009313">
    <property type="term" value="P:oligosaccharide catabolic process"/>
    <property type="evidence" value="ECO:0007669"/>
    <property type="project" value="TreeGrafter"/>
</dbReference>
<dbReference type="Proteomes" id="UP000429232">
    <property type="component" value="Chromosome"/>
</dbReference>
<comment type="similarity">
    <text evidence="1">Belongs to the glycosyl hydrolase 13 family.</text>
</comment>
<dbReference type="InterPro" id="IPR032091">
    <property type="entry name" value="Malt_amylase-like_C"/>
</dbReference>
<keyword evidence="3" id="KW-0326">Glycosidase</keyword>
<dbReference type="FunFam" id="3.20.20.80:FF:000064">
    <property type="entry name" value="Oligo-1,6-glucosidase"/>
    <property type="match status" value="2"/>
</dbReference>
<evidence type="ECO:0000313" key="6">
    <source>
        <dbReference type="Proteomes" id="UP000429232"/>
    </source>
</evidence>
<keyword evidence="2" id="KW-0378">Hydrolase</keyword>
<accession>A0A6I4I0N8</accession>
<evidence type="ECO:0000313" key="5">
    <source>
        <dbReference type="EMBL" id="QQL51047.1"/>
    </source>
</evidence>
<name>A0A6I4I0N8_9SPHI</name>
<dbReference type="Gene3D" id="3.90.400.10">
    <property type="entry name" value="Oligo-1,6-glucosidase, Domain 2"/>
    <property type="match status" value="1"/>
</dbReference>
<dbReference type="InterPro" id="IPR006047">
    <property type="entry name" value="GH13_cat_dom"/>
</dbReference>
<dbReference type="Pfam" id="PF16657">
    <property type="entry name" value="Malt_amylase_C"/>
    <property type="match status" value="1"/>
</dbReference>
<organism evidence="5 6">
    <name type="scientific">Mucilaginibacter ginkgonis</name>
    <dbReference type="NCBI Taxonomy" id="2682091"/>
    <lineage>
        <taxon>Bacteria</taxon>
        <taxon>Pseudomonadati</taxon>
        <taxon>Bacteroidota</taxon>
        <taxon>Sphingobacteriia</taxon>
        <taxon>Sphingobacteriales</taxon>
        <taxon>Sphingobacteriaceae</taxon>
        <taxon>Mucilaginibacter</taxon>
    </lineage>
</organism>
<dbReference type="InterPro" id="IPR013780">
    <property type="entry name" value="Glyco_hydro_b"/>
</dbReference>
<dbReference type="Gene3D" id="2.60.40.1180">
    <property type="entry name" value="Golgi alpha-mannosidase II"/>
    <property type="match status" value="1"/>
</dbReference>
<evidence type="ECO:0000259" key="4">
    <source>
        <dbReference type="SMART" id="SM00642"/>
    </source>
</evidence>
<dbReference type="Pfam" id="PF00128">
    <property type="entry name" value="Alpha-amylase"/>
    <property type="match status" value="1"/>
</dbReference>
<evidence type="ECO:0000256" key="1">
    <source>
        <dbReference type="ARBA" id="ARBA00008061"/>
    </source>
</evidence>
<dbReference type="KEGG" id="mgik:GO620_006245"/>
<evidence type="ECO:0000256" key="2">
    <source>
        <dbReference type="ARBA" id="ARBA00022801"/>
    </source>
</evidence>
<dbReference type="CDD" id="cd11333">
    <property type="entry name" value="AmyAc_SI_OligoGlu_DGase"/>
    <property type="match status" value="1"/>
</dbReference>
<dbReference type="PROSITE" id="PS51257">
    <property type="entry name" value="PROKAR_LIPOPROTEIN"/>
    <property type="match status" value="1"/>
</dbReference>
<protein>
    <submittedName>
        <fullName evidence="5">Alpha-glucosidase</fullName>
    </submittedName>
</protein>
<dbReference type="SUPFAM" id="SSF51445">
    <property type="entry name" value="(Trans)glycosidases"/>
    <property type="match status" value="1"/>
</dbReference>
<proteinExistence type="inferred from homology"/>
<dbReference type="Gene3D" id="3.20.20.80">
    <property type="entry name" value="Glycosidases"/>
    <property type="match status" value="1"/>
</dbReference>
<gene>
    <name evidence="5" type="ORF">GO620_006245</name>
</gene>
<reference evidence="5 6" key="1">
    <citation type="submission" date="2020-12" db="EMBL/GenBank/DDBJ databases">
        <title>HMF7856_wgs.fasta genome submission.</title>
        <authorList>
            <person name="Kang H."/>
            <person name="Kim H."/>
            <person name="Joh K."/>
        </authorList>
    </citation>
    <scope>NUCLEOTIDE SEQUENCE [LARGE SCALE GENOMIC DNA]</scope>
    <source>
        <strain evidence="5 6">HMF7856</strain>
    </source>
</reference>
<feature type="domain" description="Glycosyl hydrolase family 13 catalytic" evidence="4">
    <location>
        <begin position="44"/>
        <end position="442"/>
    </location>
</feature>
<dbReference type="EMBL" id="CP066775">
    <property type="protein sequence ID" value="QQL51047.1"/>
    <property type="molecule type" value="Genomic_DNA"/>
</dbReference>
<dbReference type="PANTHER" id="PTHR10357">
    <property type="entry name" value="ALPHA-AMYLASE FAMILY MEMBER"/>
    <property type="match status" value="1"/>
</dbReference>
<dbReference type="FunFam" id="2.60.40.1180:FF:000007">
    <property type="entry name" value="Sucrose isomerase"/>
    <property type="match status" value="1"/>
</dbReference>